<evidence type="ECO:0000313" key="1">
    <source>
        <dbReference type="EMBL" id="MEQ2286058.1"/>
    </source>
</evidence>
<proteinExistence type="predicted"/>
<organism evidence="1 2">
    <name type="scientific">Ameca splendens</name>
    <dbReference type="NCBI Taxonomy" id="208324"/>
    <lineage>
        <taxon>Eukaryota</taxon>
        <taxon>Metazoa</taxon>
        <taxon>Chordata</taxon>
        <taxon>Craniata</taxon>
        <taxon>Vertebrata</taxon>
        <taxon>Euteleostomi</taxon>
        <taxon>Actinopterygii</taxon>
        <taxon>Neopterygii</taxon>
        <taxon>Teleostei</taxon>
        <taxon>Neoteleostei</taxon>
        <taxon>Acanthomorphata</taxon>
        <taxon>Ovalentaria</taxon>
        <taxon>Atherinomorphae</taxon>
        <taxon>Cyprinodontiformes</taxon>
        <taxon>Goodeidae</taxon>
        <taxon>Ameca</taxon>
    </lineage>
</organism>
<sequence length="106" mass="12368">MCLRENIKKALEVYYETWKKQDYNYEKFRLDLKANVNGFDEAIISQTNTPVGSTLVYDGERKRTYDVNPQIFNSFPKDSATEAHIWRNKSSQLAELLLYKAIPGRA</sequence>
<accession>A0ABV0XX09</accession>
<dbReference type="EMBL" id="JAHRIP010016357">
    <property type="protein sequence ID" value="MEQ2286058.1"/>
    <property type="molecule type" value="Genomic_DNA"/>
</dbReference>
<protein>
    <submittedName>
        <fullName evidence="1">Uncharacterized protein</fullName>
    </submittedName>
</protein>
<gene>
    <name evidence="1" type="ORF">AMECASPLE_038275</name>
</gene>
<comment type="caution">
    <text evidence="1">The sequence shown here is derived from an EMBL/GenBank/DDBJ whole genome shotgun (WGS) entry which is preliminary data.</text>
</comment>
<name>A0ABV0XX09_9TELE</name>
<reference evidence="1 2" key="1">
    <citation type="submission" date="2021-06" db="EMBL/GenBank/DDBJ databases">
        <authorList>
            <person name="Palmer J.M."/>
        </authorList>
    </citation>
    <scope>NUCLEOTIDE SEQUENCE [LARGE SCALE GENOMIC DNA]</scope>
    <source>
        <strain evidence="1 2">AS_MEX2019</strain>
        <tissue evidence="1">Muscle</tissue>
    </source>
</reference>
<evidence type="ECO:0000313" key="2">
    <source>
        <dbReference type="Proteomes" id="UP001469553"/>
    </source>
</evidence>
<keyword evidence="2" id="KW-1185">Reference proteome</keyword>
<dbReference type="Proteomes" id="UP001469553">
    <property type="component" value="Unassembled WGS sequence"/>
</dbReference>